<evidence type="ECO:0000256" key="5">
    <source>
        <dbReference type="ARBA" id="ARBA00022898"/>
    </source>
</evidence>
<dbReference type="STRING" id="637679.GCA_001550055_02575"/>
<evidence type="ECO:0000256" key="6">
    <source>
        <dbReference type="RuleBase" id="RU003560"/>
    </source>
</evidence>
<dbReference type="InterPro" id="IPR049704">
    <property type="entry name" value="Aminotrans_3_PPA_site"/>
</dbReference>
<comment type="cofactor">
    <cofactor evidence="1">
        <name>pyridoxal 5'-phosphate</name>
        <dbReference type="ChEBI" id="CHEBI:597326"/>
    </cofactor>
</comment>
<evidence type="ECO:0000256" key="3">
    <source>
        <dbReference type="ARBA" id="ARBA00022576"/>
    </source>
</evidence>
<sequence>MNDQSKRVNDDLAAYWMPFTPNKDFKANPRMLESADGLYYKTSDGREVIDGSSGLWCCALGHNHPKVVEAIREQAGVLDYSTAFAFGHKGAFELANMLKATMPGSLDHFFFTNSGSESVDTALKIALGYHRLRGEGQRTRLIGRVGGYHGVGFGGISVGGMVNNRKFFGSLLPGVDHLPFPYDPNTMSMSRGQPEGGAHLADELENIIGLHDPSTIAAVIVEPAAGSCGVYIPPKGYLERLREITKKHGILLIFDEVITAFGRLGYASAAERFGIEPDLITTAKAINNGAVPMGAVAVQKEIYDTFMDETKAGVELFHGYTYSAHPLAVAAAIATQKAYVEEGVYENVRALEGYFEDMVHDLAEAETVTDARNLGFMSALTFAHKDSTPMKRAGEIFQRSYENGLKVRMSGDHIAIAPPLNISKSDIDKIGEIMRKTINEVG</sequence>
<dbReference type="OrthoDB" id="5288905at2"/>
<comment type="similarity">
    <text evidence="2 6">Belongs to the class-III pyridoxal-phosphate-dependent aminotransferase family.</text>
</comment>
<evidence type="ECO:0000313" key="7">
    <source>
        <dbReference type="EMBL" id="SDD57238.1"/>
    </source>
</evidence>
<dbReference type="RefSeq" id="WP_068305678.1">
    <property type="nucleotide sequence ID" value="NZ_FNAK01000002.1"/>
</dbReference>
<keyword evidence="8" id="KW-1185">Reference proteome</keyword>
<dbReference type="InterPro" id="IPR015422">
    <property type="entry name" value="PyrdxlP-dep_Trfase_small"/>
</dbReference>
<dbReference type="InterPro" id="IPR005814">
    <property type="entry name" value="Aminotrans_3"/>
</dbReference>
<evidence type="ECO:0000313" key="8">
    <source>
        <dbReference type="Proteomes" id="UP000183685"/>
    </source>
</evidence>
<dbReference type="InterPro" id="IPR015424">
    <property type="entry name" value="PyrdxlP-dep_Trfase"/>
</dbReference>
<dbReference type="EMBL" id="FNAK01000002">
    <property type="protein sequence ID" value="SDD57238.1"/>
    <property type="molecule type" value="Genomic_DNA"/>
</dbReference>
<dbReference type="Gene3D" id="3.40.640.10">
    <property type="entry name" value="Type I PLP-dependent aspartate aminotransferase-like (Major domain)"/>
    <property type="match status" value="1"/>
</dbReference>
<dbReference type="CDD" id="cd00610">
    <property type="entry name" value="OAT_like"/>
    <property type="match status" value="1"/>
</dbReference>
<keyword evidence="5 6" id="KW-0663">Pyridoxal phosphate</keyword>
<dbReference type="GO" id="GO:0008483">
    <property type="term" value="F:transaminase activity"/>
    <property type="evidence" value="ECO:0007669"/>
    <property type="project" value="UniProtKB-KW"/>
</dbReference>
<accession>A0A1G6VUK8</accession>
<dbReference type="SUPFAM" id="SSF53383">
    <property type="entry name" value="PLP-dependent transferases"/>
    <property type="match status" value="1"/>
</dbReference>
<reference evidence="7 8" key="1">
    <citation type="submission" date="2016-10" db="EMBL/GenBank/DDBJ databases">
        <authorList>
            <person name="de Groot N.N."/>
        </authorList>
    </citation>
    <scope>NUCLEOTIDE SEQUENCE [LARGE SCALE GENOMIC DNA]</scope>
    <source>
        <strain evidence="7 8">CGMCC 1.9109</strain>
    </source>
</reference>
<keyword evidence="3" id="KW-0032">Aminotransferase</keyword>
<evidence type="ECO:0000256" key="1">
    <source>
        <dbReference type="ARBA" id="ARBA00001933"/>
    </source>
</evidence>
<dbReference type="Proteomes" id="UP000183685">
    <property type="component" value="Unassembled WGS sequence"/>
</dbReference>
<organism evidence="7 8">
    <name type="scientific">Kordiimonas lacus</name>
    <dbReference type="NCBI Taxonomy" id="637679"/>
    <lineage>
        <taxon>Bacteria</taxon>
        <taxon>Pseudomonadati</taxon>
        <taxon>Pseudomonadota</taxon>
        <taxon>Alphaproteobacteria</taxon>
        <taxon>Kordiimonadales</taxon>
        <taxon>Kordiimonadaceae</taxon>
        <taxon>Kordiimonas</taxon>
    </lineage>
</organism>
<dbReference type="PANTHER" id="PTHR43094">
    <property type="entry name" value="AMINOTRANSFERASE"/>
    <property type="match status" value="1"/>
</dbReference>
<dbReference type="PANTHER" id="PTHR43094:SF1">
    <property type="entry name" value="AMINOTRANSFERASE CLASS-III"/>
    <property type="match status" value="1"/>
</dbReference>
<proteinExistence type="inferred from homology"/>
<name>A0A1G6VUK8_9PROT</name>
<dbReference type="AlphaFoldDB" id="A0A1G6VUK8"/>
<keyword evidence="4" id="KW-0808">Transferase</keyword>
<evidence type="ECO:0000256" key="2">
    <source>
        <dbReference type="ARBA" id="ARBA00008954"/>
    </source>
</evidence>
<dbReference type="GO" id="GO:0030170">
    <property type="term" value="F:pyridoxal phosphate binding"/>
    <property type="evidence" value="ECO:0007669"/>
    <property type="project" value="InterPro"/>
</dbReference>
<dbReference type="FunFam" id="3.40.640.10:FF:000014">
    <property type="entry name" value="Adenosylmethionine-8-amino-7-oxononanoate aminotransferase, probable"/>
    <property type="match status" value="1"/>
</dbReference>
<dbReference type="PIRSF" id="PIRSF000521">
    <property type="entry name" value="Transaminase_4ab_Lys_Orn"/>
    <property type="match status" value="1"/>
</dbReference>
<evidence type="ECO:0000256" key="4">
    <source>
        <dbReference type="ARBA" id="ARBA00022679"/>
    </source>
</evidence>
<protein>
    <submittedName>
        <fullName evidence="7">Beta-alanine--pyruvate transaminase</fullName>
    </submittedName>
</protein>
<gene>
    <name evidence="7" type="ORF">SAMN04488071_0860</name>
</gene>
<dbReference type="Gene3D" id="3.90.1150.10">
    <property type="entry name" value="Aspartate Aminotransferase, domain 1"/>
    <property type="match status" value="1"/>
</dbReference>
<dbReference type="PROSITE" id="PS00600">
    <property type="entry name" value="AA_TRANSFER_CLASS_3"/>
    <property type="match status" value="1"/>
</dbReference>
<dbReference type="GO" id="GO:0005829">
    <property type="term" value="C:cytosol"/>
    <property type="evidence" value="ECO:0007669"/>
    <property type="project" value="TreeGrafter"/>
</dbReference>
<dbReference type="Pfam" id="PF00202">
    <property type="entry name" value="Aminotran_3"/>
    <property type="match status" value="1"/>
</dbReference>
<dbReference type="InterPro" id="IPR015421">
    <property type="entry name" value="PyrdxlP-dep_Trfase_major"/>
</dbReference>
<keyword evidence="7" id="KW-0670">Pyruvate</keyword>